<dbReference type="PANTHER" id="PTHR34222">
    <property type="entry name" value="GAG_PRE-INTEGRS DOMAIN-CONTAINING PROTEIN"/>
    <property type="match status" value="1"/>
</dbReference>
<evidence type="ECO:0000259" key="3">
    <source>
        <dbReference type="PROSITE" id="PS50158"/>
    </source>
</evidence>
<organism evidence="4 5">
    <name type="scientific">Linum trigynum</name>
    <dbReference type="NCBI Taxonomy" id="586398"/>
    <lineage>
        <taxon>Eukaryota</taxon>
        <taxon>Viridiplantae</taxon>
        <taxon>Streptophyta</taxon>
        <taxon>Embryophyta</taxon>
        <taxon>Tracheophyta</taxon>
        <taxon>Spermatophyta</taxon>
        <taxon>Magnoliopsida</taxon>
        <taxon>eudicotyledons</taxon>
        <taxon>Gunneridae</taxon>
        <taxon>Pentapetalae</taxon>
        <taxon>rosids</taxon>
        <taxon>fabids</taxon>
        <taxon>Malpighiales</taxon>
        <taxon>Linaceae</taxon>
        <taxon>Linum</taxon>
    </lineage>
</organism>
<dbReference type="SMART" id="SM00343">
    <property type="entry name" value="ZnF_C2HC"/>
    <property type="match status" value="2"/>
</dbReference>
<dbReference type="GO" id="GO:0008270">
    <property type="term" value="F:zinc ion binding"/>
    <property type="evidence" value="ECO:0007669"/>
    <property type="project" value="UniProtKB-KW"/>
</dbReference>
<dbReference type="AlphaFoldDB" id="A0AAV2FQ35"/>
<dbReference type="SUPFAM" id="SSF57756">
    <property type="entry name" value="Retrovirus zinc finger-like domains"/>
    <property type="match status" value="1"/>
</dbReference>
<dbReference type="InterPro" id="IPR001878">
    <property type="entry name" value="Znf_CCHC"/>
</dbReference>
<protein>
    <recommendedName>
        <fullName evidence="3">CCHC-type domain-containing protein</fullName>
    </recommendedName>
</protein>
<feature type="domain" description="CCHC-type" evidence="3">
    <location>
        <begin position="267"/>
        <end position="282"/>
    </location>
</feature>
<name>A0AAV2FQ35_9ROSI</name>
<gene>
    <name evidence="4" type="ORF">LTRI10_LOCUS39875</name>
</gene>
<reference evidence="4 5" key="1">
    <citation type="submission" date="2024-04" db="EMBL/GenBank/DDBJ databases">
        <authorList>
            <person name="Fracassetti M."/>
        </authorList>
    </citation>
    <scope>NUCLEOTIDE SEQUENCE [LARGE SCALE GENOMIC DNA]</scope>
</reference>
<accession>A0AAV2FQ35</accession>
<feature type="region of interest" description="Disordered" evidence="2">
    <location>
        <begin position="202"/>
        <end position="243"/>
    </location>
</feature>
<feature type="compositionally biased region" description="Basic and acidic residues" evidence="2">
    <location>
        <begin position="304"/>
        <end position="313"/>
    </location>
</feature>
<dbReference type="EMBL" id="OZ034820">
    <property type="protein sequence ID" value="CAL1399700.1"/>
    <property type="molecule type" value="Genomic_DNA"/>
</dbReference>
<dbReference type="Gene3D" id="4.10.60.10">
    <property type="entry name" value="Zinc finger, CCHC-type"/>
    <property type="match status" value="1"/>
</dbReference>
<keyword evidence="1" id="KW-0863">Zinc-finger</keyword>
<dbReference type="Pfam" id="PF22936">
    <property type="entry name" value="Pol_BBD"/>
    <property type="match status" value="1"/>
</dbReference>
<evidence type="ECO:0000256" key="1">
    <source>
        <dbReference type="PROSITE-ProRule" id="PRU00047"/>
    </source>
</evidence>
<keyword evidence="1" id="KW-0862">Zinc</keyword>
<dbReference type="Proteomes" id="UP001497516">
    <property type="component" value="Chromosome 7"/>
</dbReference>
<dbReference type="InterPro" id="IPR036875">
    <property type="entry name" value="Znf_CCHC_sf"/>
</dbReference>
<feature type="region of interest" description="Disordered" evidence="2">
    <location>
        <begin position="300"/>
        <end position="333"/>
    </location>
</feature>
<dbReference type="GO" id="GO:0003676">
    <property type="term" value="F:nucleic acid binding"/>
    <property type="evidence" value="ECO:0007669"/>
    <property type="project" value="InterPro"/>
</dbReference>
<keyword evidence="1" id="KW-0479">Metal-binding</keyword>
<keyword evidence="5" id="KW-1185">Reference proteome</keyword>
<dbReference type="PROSITE" id="PS50158">
    <property type="entry name" value="ZF_CCHC"/>
    <property type="match status" value="1"/>
</dbReference>
<sequence length="491" mass="53613">MSSEQITARLNSKNYAVWEFQFRTLIEGKGLMGWLDGSVPRPTSPPSSAQEVSQWVMNDAKVRHQLLNSVDGSIILGLRMLPTAAAMWTYLAETYRTATASRQFEIEVELARLHQGSMDVTTYYNEARNLWTEQDLVAASLLTPAGSAEVRAERERLQLMQFLMRLNKEYEPIRANLLNREHLKTEGVLASLIQEDTRLRTQAARDVSPGTGDGGAVFSTTQAAVGSGTSRGGSRGSREQADDHDDAAFAAYRAPFQRRVNGNDVECFHCKEKGHTKKYCRKRNFCVYCKKAGHIIPDCPALEGRNRETDGRGGGRNGGSSSSARPAYATSSAPVSENMVVSPAALEQMVNKAISSAFASLQMSGKAPSWILDSACFNHMTGNDTNLEHVRPIDDVSVQVANGDKLHATGLGSIHSSDIVLPSTYHVPSLVPSLVSVGQLTDQGYRVMFAPSGCVIQDQKTGREIGRGSKRGRIFLSRAAASIIILRILGY</sequence>
<evidence type="ECO:0000313" key="4">
    <source>
        <dbReference type="EMBL" id="CAL1399700.1"/>
    </source>
</evidence>
<dbReference type="PANTHER" id="PTHR34222:SF100">
    <property type="entry name" value="CCHC-TYPE DOMAIN-CONTAINING PROTEIN"/>
    <property type="match status" value="1"/>
</dbReference>
<proteinExistence type="predicted"/>
<dbReference type="Pfam" id="PF14223">
    <property type="entry name" value="Retrotran_gag_2"/>
    <property type="match status" value="1"/>
</dbReference>
<dbReference type="InterPro" id="IPR054722">
    <property type="entry name" value="PolX-like_BBD"/>
</dbReference>
<evidence type="ECO:0000313" key="5">
    <source>
        <dbReference type="Proteomes" id="UP001497516"/>
    </source>
</evidence>
<evidence type="ECO:0000256" key="2">
    <source>
        <dbReference type="SAM" id="MobiDB-lite"/>
    </source>
</evidence>